<accession>A0A803KVY7</accession>
<dbReference type="Pfam" id="PF00023">
    <property type="entry name" value="Ank"/>
    <property type="match status" value="2"/>
</dbReference>
<protein>
    <submittedName>
        <fullName evidence="2">Uncharacterized protein</fullName>
    </submittedName>
</protein>
<dbReference type="PANTHER" id="PTHR24121">
    <property type="entry name" value="NO MECHANORECEPTOR POTENTIAL C, ISOFORM D-RELATED"/>
    <property type="match status" value="1"/>
</dbReference>
<organism evidence="2 3">
    <name type="scientific">Chenopodium quinoa</name>
    <name type="common">Quinoa</name>
    <dbReference type="NCBI Taxonomy" id="63459"/>
    <lineage>
        <taxon>Eukaryota</taxon>
        <taxon>Viridiplantae</taxon>
        <taxon>Streptophyta</taxon>
        <taxon>Embryophyta</taxon>
        <taxon>Tracheophyta</taxon>
        <taxon>Spermatophyta</taxon>
        <taxon>Magnoliopsida</taxon>
        <taxon>eudicotyledons</taxon>
        <taxon>Gunneridae</taxon>
        <taxon>Pentapetalae</taxon>
        <taxon>Caryophyllales</taxon>
        <taxon>Chenopodiaceae</taxon>
        <taxon>Chenopodioideae</taxon>
        <taxon>Atripliceae</taxon>
        <taxon>Chenopodium</taxon>
    </lineage>
</organism>
<evidence type="ECO:0000256" key="1">
    <source>
        <dbReference type="PROSITE-ProRule" id="PRU00023"/>
    </source>
</evidence>
<feature type="repeat" description="ANK" evidence="1">
    <location>
        <begin position="196"/>
        <end position="219"/>
    </location>
</feature>
<dbReference type="SUPFAM" id="SSF48403">
    <property type="entry name" value="Ankyrin repeat"/>
    <property type="match status" value="1"/>
</dbReference>
<dbReference type="InterPro" id="IPR002110">
    <property type="entry name" value="Ankyrin_rpt"/>
</dbReference>
<sequence length="330" mass="36926">MYLHEPSPFEITPTLGSNLVPREINTNILVYAITIDVEMGAGRYQTNNFQHGIRTNVIDDLELHTAARCGNTKGAQEAVGKNKGLLCHKDSQGDIPLHLAVENGHMELAFFLVKEHPQGSYALNHSKISPLYLVVCRKDLDLVKDMFCRLAKDDKALDNLKKGKSIVHVAIADNNKEMLHTIFKYQRELIKCTNEDGLTPLSDASLNGNLDIVRYLLKKFPNSISYPNDDKSNPFHKAGLGGHVEVLKELYSNSITRGLLLAGDHRGRTVLHLAAKERDNKLRDVVSYLLNLKEGKDLIKKKDENFRTPGDLAKMSSNNQVEQLIKGIKP</sequence>
<dbReference type="Gramene" id="AUR62003195-RA">
    <property type="protein sequence ID" value="AUR62003195-RA:cds"/>
    <property type="gene ID" value="AUR62003195"/>
</dbReference>
<dbReference type="PANTHER" id="PTHR24121:SF27">
    <property type="entry name" value="TRANSIENT RECEPTOR POTENTIAL CATION CHANNEL SUBFAMILY A MEMBER 1 HOMOLOG"/>
    <property type="match status" value="1"/>
</dbReference>
<evidence type="ECO:0000313" key="3">
    <source>
        <dbReference type="Proteomes" id="UP000596660"/>
    </source>
</evidence>
<evidence type="ECO:0000313" key="2">
    <source>
        <dbReference type="EnsemblPlants" id="AUR62003195-RA:cds"/>
    </source>
</evidence>
<keyword evidence="3" id="KW-1185">Reference proteome</keyword>
<dbReference type="AlphaFoldDB" id="A0A803KVY7"/>
<dbReference type="PROSITE" id="PS50088">
    <property type="entry name" value="ANK_REPEAT"/>
    <property type="match status" value="2"/>
</dbReference>
<dbReference type="OMA" id="MELAFFL"/>
<reference evidence="2" key="1">
    <citation type="journal article" date="2017" name="Nature">
        <title>The genome of Chenopodium quinoa.</title>
        <authorList>
            <person name="Jarvis D.E."/>
            <person name="Ho Y.S."/>
            <person name="Lightfoot D.J."/>
            <person name="Schmoeckel S.M."/>
            <person name="Li B."/>
            <person name="Borm T.J.A."/>
            <person name="Ohyanagi H."/>
            <person name="Mineta K."/>
            <person name="Michell C.T."/>
            <person name="Saber N."/>
            <person name="Kharbatia N.M."/>
            <person name="Rupper R.R."/>
            <person name="Sharp A.R."/>
            <person name="Dally N."/>
            <person name="Boughton B.A."/>
            <person name="Woo Y.H."/>
            <person name="Gao G."/>
            <person name="Schijlen E.G.W.M."/>
            <person name="Guo X."/>
            <person name="Momin A.A."/>
            <person name="Negrao S."/>
            <person name="Al-Babili S."/>
            <person name="Gehring C."/>
            <person name="Roessner U."/>
            <person name="Jung C."/>
            <person name="Murphy K."/>
            <person name="Arold S.T."/>
            <person name="Gojobori T."/>
            <person name="van der Linden C.G."/>
            <person name="van Loo E.N."/>
            <person name="Jellen E.N."/>
            <person name="Maughan P.J."/>
            <person name="Tester M."/>
        </authorList>
    </citation>
    <scope>NUCLEOTIDE SEQUENCE [LARGE SCALE GENOMIC DNA]</scope>
    <source>
        <strain evidence="2">cv. PI 614886</strain>
    </source>
</reference>
<feature type="repeat" description="ANK" evidence="1">
    <location>
        <begin position="92"/>
        <end position="114"/>
    </location>
</feature>
<dbReference type="InterPro" id="IPR036770">
    <property type="entry name" value="Ankyrin_rpt-contain_sf"/>
</dbReference>
<dbReference type="PROSITE" id="PS50297">
    <property type="entry name" value="ANK_REP_REGION"/>
    <property type="match status" value="2"/>
</dbReference>
<keyword evidence="1" id="KW-0040">ANK repeat</keyword>
<proteinExistence type="predicted"/>
<dbReference type="Pfam" id="PF12796">
    <property type="entry name" value="Ank_2"/>
    <property type="match status" value="1"/>
</dbReference>
<dbReference type="SMART" id="SM00248">
    <property type="entry name" value="ANK"/>
    <property type="match status" value="6"/>
</dbReference>
<name>A0A803KVY7_CHEQI</name>
<reference evidence="2" key="2">
    <citation type="submission" date="2021-03" db="UniProtKB">
        <authorList>
            <consortium name="EnsemblPlants"/>
        </authorList>
    </citation>
    <scope>IDENTIFICATION</scope>
</reference>
<dbReference type="Gene3D" id="1.25.40.20">
    <property type="entry name" value="Ankyrin repeat-containing domain"/>
    <property type="match status" value="1"/>
</dbReference>
<dbReference type="EnsemblPlants" id="AUR62003195-RA">
    <property type="protein sequence ID" value="AUR62003195-RA:cds"/>
    <property type="gene ID" value="AUR62003195"/>
</dbReference>
<dbReference type="Proteomes" id="UP000596660">
    <property type="component" value="Unplaced"/>
</dbReference>